<dbReference type="SUPFAM" id="SSF142695">
    <property type="entry name" value="RibA-like"/>
    <property type="match status" value="1"/>
</dbReference>
<evidence type="ECO:0000256" key="15">
    <source>
        <dbReference type="ARBA" id="ARBA00023239"/>
    </source>
</evidence>
<feature type="binding site" evidence="19">
    <location>
        <begin position="364"/>
        <end position="366"/>
    </location>
    <ligand>
        <name>GTP</name>
        <dbReference type="ChEBI" id="CHEBI:37565"/>
    </ligand>
</feature>
<evidence type="ECO:0000256" key="1">
    <source>
        <dbReference type="ARBA" id="ARBA00000141"/>
    </source>
</evidence>
<feature type="binding site" evidence="19">
    <location>
        <position position="326"/>
    </location>
    <ligand>
        <name>Zn(2+)</name>
        <dbReference type="ChEBI" id="CHEBI:29105"/>
        <note>catalytic</note>
    </ligand>
</feature>
<keyword evidence="13 19" id="KW-0342">GTP-binding</keyword>
<comment type="catalytic activity">
    <reaction evidence="1 19">
        <text>D-ribulose 5-phosphate = (2S)-2-hydroxy-3-oxobutyl phosphate + formate + H(+)</text>
        <dbReference type="Rhea" id="RHEA:18457"/>
        <dbReference type="ChEBI" id="CHEBI:15378"/>
        <dbReference type="ChEBI" id="CHEBI:15740"/>
        <dbReference type="ChEBI" id="CHEBI:58121"/>
        <dbReference type="ChEBI" id="CHEBI:58830"/>
        <dbReference type="EC" id="4.1.99.12"/>
    </reaction>
</comment>
<keyword evidence="14 19" id="KW-0464">Manganese</keyword>
<name>A0A538T679_UNCEI</name>
<dbReference type="Pfam" id="PF00925">
    <property type="entry name" value="GTP_cyclohydro2"/>
    <property type="match status" value="1"/>
</dbReference>
<dbReference type="UniPathway" id="UPA00275">
    <property type="reaction ID" value="UER00399"/>
</dbReference>
<dbReference type="GO" id="GO:0008270">
    <property type="term" value="F:zinc ion binding"/>
    <property type="evidence" value="ECO:0007669"/>
    <property type="project" value="UniProtKB-UniRule"/>
</dbReference>
<dbReference type="PANTHER" id="PTHR21327">
    <property type="entry name" value="GTP CYCLOHYDROLASE II-RELATED"/>
    <property type="match status" value="1"/>
</dbReference>
<comment type="pathway">
    <text evidence="4 19">Cofactor biosynthesis; riboflavin biosynthesis; 5-amino-6-(D-ribitylamino)uracil from GTP: step 1/4.</text>
</comment>
<feature type="binding site" evidence="19">
    <location>
        <position position="101"/>
    </location>
    <ligand>
        <name>D-ribulose 5-phosphate</name>
        <dbReference type="ChEBI" id="CHEBI:58121"/>
    </ligand>
</feature>
<dbReference type="NCBIfam" id="TIGR00506">
    <property type="entry name" value="ribB"/>
    <property type="match status" value="1"/>
</dbReference>
<comment type="similarity">
    <text evidence="6 19">In the N-terminal section; belongs to the DHBP synthase family.</text>
</comment>
<comment type="cofactor">
    <cofactor evidence="19">
        <name>Mg(2+)</name>
        <dbReference type="ChEBI" id="CHEBI:18420"/>
    </cofactor>
    <cofactor evidence="19">
        <name>Mn(2+)</name>
        <dbReference type="ChEBI" id="CHEBI:29035"/>
    </cofactor>
    <text evidence="19">Binds 2 divalent metal cations per subunit. Magnesium or manganese.</text>
</comment>
<dbReference type="EC" id="3.5.4.25" evidence="19"/>
<comment type="caution">
    <text evidence="22">The sequence shown here is derived from an EMBL/GenBank/DDBJ whole genome shotgun (WGS) entry which is preliminary data.</text>
</comment>
<evidence type="ECO:0000256" key="5">
    <source>
        <dbReference type="ARBA" id="ARBA00004904"/>
    </source>
</evidence>
<feature type="region of interest" description="Disordered" evidence="20">
    <location>
        <begin position="1"/>
        <end position="58"/>
    </location>
</feature>
<dbReference type="GO" id="GO:0000287">
    <property type="term" value="F:magnesium ion binding"/>
    <property type="evidence" value="ECO:0007669"/>
    <property type="project" value="UniProtKB-UniRule"/>
</dbReference>
<feature type="binding site" evidence="19">
    <location>
        <position position="421"/>
    </location>
    <ligand>
        <name>GTP</name>
        <dbReference type="ChEBI" id="CHEBI:37565"/>
    </ligand>
</feature>
<feature type="site" description="Essential for DHBP synthase activity" evidence="19">
    <location>
        <position position="195"/>
    </location>
</feature>
<dbReference type="GO" id="GO:0008686">
    <property type="term" value="F:3,4-dihydroxy-2-butanone-4-phosphate synthase activity"/>
    <property type="evidence" value="ECO:0007669"/>
    <property type="project" value="UniProtKB-UniRule"/>
</dbReference>
<feature type="binding site" evidence="19">
    <location>
        <position position="339"/>
    </location>
    <ligand>
        <name>Zn(2+)</name>
        <dbReference type="ChEBI" id="CHEBI:29105"/>
        <note>catalytic</note>
    </ligand>
</feature>
<dbReference type="GO" id="GO:0005829">
    <property type="term" value="C:cytosol"/>
    <property type="evidence" value="ECO:0007669"/>
    <property type="project" value="TreeGrafter"/>
</dbReference>
<keyword evidence="11 19" id="KW-0862">Zinc</keyword>
<evidence type="ECO:0000256" key="7">
    <source>
        <dbReference type="ARBA" id="ARBA00022619"/>
    </source>
</evidence>
<evidence type="ECO:0000256" key="13">
    <source>
        <dbReference type="ARBA" id="ARBA00023134"/>
    </source>
</evidence>
<feature type="binding site" evidence="19">
    <location>
        <position position="342"/>
    </location>
    <ligand>
        <name>GTP</name>
        <dbReference type="ChEBI" id="CHEBI:37565"/>
    </ligand>
</feature>
<dbReference type="NCBIfam" id="NF001591">
    <property type="entry name" value="PRK00393.1"/>
    <property type="match status" value="1"/>
</dbReference>
<feature type="binding site" evidence="19">
    <location>
        <position position="212"/>
    </location>
    <ligand>
        <name>Mg(2+)</name>
        <dbReference type="ChEBI" id="CHEBI:18420"/>
        <label>2</label>
    </ligand>
</feature>
<dbReference type="InterPro" id="IPR017945">
    <property type="entry name" value="DHBP_synth_RibB-like_a/b_dom"/>
</dbReference>
<dbReference type="PANTHER" id="PTHR21327:SF18">
    <property type="entry name" value="3,4-DIHYDROXY-2-BUTANONE 4-PHOSPHATE SYNTHASE"/>
    <property type="match status" value="1"/>
</dbReference>
<dbReference type="FunFam" id="3.90.870.10:FF:000001">
    <property type="entry name" value="Riboflavin biosynthesis protein RibBA"/>
    <property type="match status" value="1"/>
</dbReference>
<evidence type="ECO:0000256" key="19">
    <source>
        <dbReference type="HAMAP-Rule" id="MF_01283"/>
    </source>
</evidence>
<reference evidence="22 23" key="1">
    <citation type="journal article" date="2019" name="Nat. Microbiol.">
        <title>Mediterranean grassland soil C-N compound turnover is dependent on rainfall and depth, and is mediated by genomically divergent microorganisms.</title>
        <authorList>
            <person name="Diamond S."/>
            <person name="Andeer P.F."/>
            <person name="Li Z."/>
            <person name="Crits-Christoph A."/>
            <person name="Burstein D."/>
            <person name="Anantharaman K."/>
            <person name="Lane K.R."/>
            <person name="Thomas B.C."/>
            <person name="Pan C."/>
            <person name="Northen T.R."/>
            <person name="Banfield J.F."/>
        </authorList>
    </citation>
    <scope>NUCLEOTIDE SEQUENCE [LARGE SCALE GENOMIC DNA]</scope>
    <source>
        <strain evidence="22">WS_2</strain>
    </source>
</reference>
<evidence type="ECO:0000256" key="20">
    <source>
        <dbReference type="SAM" id="MobiDB-lite"/>
    </source>
</evidence>
<keyword evidence="10 19" id="KW-0378">Hydrolase</keyword>
<feature type="binding site" evidence="19">
    <location>
        <position position="386"/>
    </location>
    <ligand>
        <name>GTP</name>
        <dbReference type="ChEBI" id="CHEBI:37565"/>
    </ligand>
</feature>
<evidence type="ECO:0000256" key="9">
    <source>
        <dbReference type="ARBA" id="ARBA00022741"/>
    </source>
</evidence>
<dbReference type="Proteomes" id="UP000317716">
    <property type="component" value="Unassembled WGS sequence"/>
</dbReference>
<keyword evidence="16 19" id="KW-0511">Multifunctional enzyme</keyword>
<dbReference type="InterPro" id="IPR036144">
    <property type="entry name" value="RibA-like_sf"/>
</dbReference>
<evidence type="ECO:0000256" key="12">
    <source>
        <dbReference type="ARBA" id="ARBA00022842"/>
    </source>
</evidence>
<feature type="region of interest" description="GTP cyclohydrolase II" evidence="19">
    <location>
        <begin position="271"/>
        <end position="473"/>
    </location>
</feature>
<dbReference type="SUPFAM" id="SSF55821">
    <property type="entry name" value="YrdC/RibB"/>
    <property type="match status" value="1"/>
</dbReference>
<feature type="site" description="Essential for DHBP synthase activity" evidence="19">
    <location>
        <position position="233"/>
    </location>
</feature>
<keyword evidence="7 19" id="KW-0686">Riboflavin biosynthesis</keyword>
<dbReference type="InterPro" id="IPR000926">
    <property type="entry name" value="RibA"/>
</dbReference>
<dbReference type="FunFam" id="3.40.50.10990:FF:000001">
    <property type="entry name" value="Riboflavin biosynthesis protein RibBA"/>
    <property type="match status" value="1"/>
</dbReference>
<feature type="binding site" evidence="19">
    <location>
        <position position="337"/>
    </location>
    <ligand>
        <name>Zn(2+)</name>
        <dbReference type="ChEBI" id="CHEBI:29105"/>
        <note>catalytic</note>
    </ligand>
</feature>
<dbReference type="Gene3D" id="3.90.870.10">
    <property type="entry name" value="DHBP synthase"/>
    <property type="match status" value="1"/>
</dbReference>
<keyword evidence="15 19" id="KW-0456">Lyase</keyword>
<evidence type="ECO:0000256" key="8">
    <source>
        <dbReference type="ARBA" id="ARBA00022723"/>
    </source>
</evidence>
<accession>A0A538T679</accession>
<dbReference type="CDD" id="cd00641">
    <property type="entry name" value="GTP_cyclohydro2"/>
    <property type="match status" value="1"/>
</dbReference>
<dbReference type="AlphaFoldDB" id="A0A538T679"/>
<comment type="cofactor">
    <cofactor evidence="2">
        <name>Mn(2+)</name>
        <dbReference type="ChEBI" id="CHEBI:29035"/>
    </cofactor>
</comment>
<feature type="region of interest" description="DHBP synthase" evidence="19">
    <location>
        <begin position="1"/>
        <end position="270"/>
    </location>
</feature>
<evidence type="ECO:0000256" key="3">
    <source>
        <dbReference type="ARBA" id="ARBA00002284"/>
    </source>
</evidence>
<comment type="function">
    <text evidence="3 19">Catalyzes the conversion of D-ribulose 5-phosphate to formate and 3,4-dihydroxy-2-butanone 4-phosphate.</text>
</comment>
<feature type="active site" description="Proton acceptor; for GTP cyclohydrolase activity" evidence="19">
    <location>
        <position position="398"/>
    </location>
</feature>
<evidence type="ECO:0000256" key="17">
    <source>
        <dbReference type="ARBA" id="ARBA00043932"/>
    </source>
</evidence>
<dbReference type="HAMAP" id="MF_00180">
    <property type="entry name" value="RibB"/>
    <property type="match status" value="1"/>
</dbReference>
<sequence>MTSVTRQRARAEKLRLPAANGRPSGNGAGAEAHGGRALERPAKTGARSDRAQAGRAARPALRSARAAARGVFLTVPEAVRRIRAGQIIVVVDDAERENEGDLVCAAEKATPETVNFMLKHGRGILCAPMSAEWAERLGLKLMVSRNTAKFGTPFTESVDARRGTTTGTSAFDRARTLKALANPRTRSRDLLRPGHIFPLRAVPGGVMRRAGHSEAAPDLCALARLRPVGALCEILSEDGRMARMPELTRFARQHRLGILTIRDLIAFRRRREMLVRRLVTVPLPTPDGQFTLHLYQSKLEGDHHVALVRGRIAGGGAVLTRVHSQCLTGDVFGSLRCDCGSQMRAALRAIAKRGRGVFLYLRQEGRGIGLLAKLKAYALQDRGLDTVEANLKLGYPPDLRDYGIGAQILVDLGVREIDLLTNNPRKIVGLEAHGLTIRRRVPIHVPPTRYNRRYLATKRDKLGHLLDLRLGET</sequence>
<feature type="compositionally biased region" description="Basic and acidic residues" evidence="20">
    <location>
        <begin position="33"/>
        <end position="52"/>
    </location>
</feature>
<feature type="binding site" evidence="19">
    <location>
        <begin position="96"/>
        <end position="97"/>
    </location>
    <ligand>
        <name>D-ribulose 5-phosphate</name>
        <dbReference type="ChEBI" id="CHEBI:58121"/>
    </ligand>
</feature>
<organism evidence="22 23">
    <name type="scientific">Eiseniibacteriota bacterium</name>
    <dbReference type="NCBI Taxonomy" id="2212470"/>
    <lineage>
        <taxon>Bacteria</taxon>
        <taxon>Candidatus Eiseniibacteriota</taxon>
    </lineage>
</organism>
<evidence type="ECO:0000256" key="4">
    <source>
        <dbReference type="ARBA" id="ARBA00004853"/>
    </source>
</evidence>
<dbReference type="HAMAP" id="MF_00179">
    <property type="entry name" value="RibA"/>
    <property type="match status" value="1"/>
</dbReference>
<feature type="binding site" evidence="19">
    <location>
        <position position="426"/>
    </location>
    <ligand>
        <name>GTP</name>
        <dbReference type="ChEBI" id="CHEBI:37565"/>
    </ligand>
</feature>
<evidence type="ECO:0000256" key="18">
    <source>
        <dbReference type="ARBA" id="ARBA00049295"/>
    </source>
</evidence>
<evidence type="ECO:0000256" key="10">
    <source>
        <dbReference type="ARBA" id="ARBA00022801"/>
    </source>
</evidence>
<comment type="caution">
    <text evidence="19">Lacks conserved residue(s) required for the propagation of feature annotation.</text>
</comment>
<evidence type="ECO:0000256" key="6">
    <source>
        <dbReference type="ARBA" id="ARBA00005520"/>
    </source>
</evidence>
<dbReference type="InterPro" id="IPR032677">
    <property type="entry name" value="GTP_cyclohydro_II"/>
</dbReference>
<evidence type="ECO:0000259" key="21">
    <source>
        <dbReference type="Pfam" id="PF00925"/>
    </source>
</evidence>
<dbReference type="Gene3D" id="3.40.50.10990">
    <property type="entry name" value="GTP cyclohydrolase II"/>
    <property type="match status" value="1"/>
</dbReference>
<dbReference type="GO" id="GO:0009231">
    <property type="term" value="P:riboflavin biosynthetic process"/>
    <property type="evidence" value="ECO:0007669"/>
    <property type="project" value="UniProtKB-UniRule"/>
</dbReference>
<feature type="binding site" evidence="19">
    <location>
        <position position="97"/>
    </location>
    <ligand>
        <name>Mg(2+)</name>
        <dbReference type="ChEBI" id="CHEBI:18420"/>
        <label>2</label>
    </ligand>
</feature>
<feature type="binding site" evidence="19">
    <location>
        <position position="97"/>
    </location>
    <ligand>
        <name>Mg(2+)</name>
        <dbReference type="ChEBI" id="CHEBI:18420"/>
        <label>1</label>
    </ligand>
</feature>
<dbReference type="GO" id="GO:0030145">
    <property type="term" value="F:manganese ion binding"/>
    <property type="evidence" value="ECO:0007669"/>
    <property type="project" value="UniProtKB-UniRule"/>
</dbReference>
<dbReference type="NCBIfam" id="NF006803">
    <property type="entry name" value="PRK09311.1"/>
    <property type="match status" value="1"/>
</dbReference>
<dbReference type="EC" id="4.1.99.12" evidence="19"/>
<evidence type="ECO:0000256" key="2">
    <source>
        <dbReference type="ARBA" id="ARBA00001936"/>
    </source>
</evidence>
<keyword evidence="12 19" id="KW-0460">Magnesium</keyword>
<evidence type="ECO:0000313" key="22">
    <source>
        <dbReference type="EMBL" id="TMQ59140.1"/>
    </source>
</evidence>
<comment type="pathway">
    <text evidence="5 19">Cofactor biosynthesis; riboflavin biosynthesis; 2-hydroxy-3-oxobutyl phosphate from D-ribulose 5-phosphate: step 1/1.</text>
</comment>
<feature type="active site" description="Nucleophile; for GTP cyclohydrolase activity" evidence="19">
    <location>
        <position position="400"/>
    </location>
</feature>
<dbReference type="InterPro" id="IPR016299">
    <property type="entry name" value="Riboflavin_synth_RibBA"/>
</dbReference>
<evidence type="ECO:0000256" key="16">
    <source>
        <dbReference type="ARBA" id="ARBA00023268"/>
    </source>
</evidence>
<dbReference type="EMBL" id="VBOS01000057">
    <property type="protein sequence ID" value="TMQ59140.1"/>
    <property type="molecule type" value="Genomic_DNA"/>
</dbReference>
<dbReference type="GO" id="GO:0005525">
    <property type="term" value="F:GTP binding"/>
    <property type="evidence" value="ECO:0007669"/>
    <property type="project" value="UniProtKB-KW"/>
</dbReference>
<dbReference type="NCBIfam" id="TIGR00505">
    <property type="entry name" value="ribA"/>
    <property type="match status" value="1"/>
</dbReference>
<protein>
    <recommendedName>
        <fullName evidence="19">Riboflavin biosynthesis protein RibBA</fullName>
    </recommendedName>
    <domain>
        <recommendedName>
            <fullName evidence="19">3,4-dihydroxy-2-butanone 4-phosphate synthase</fullName>
            <shortName evidence="19">DHBP synthase</shortName>
            <ecNumber evidence="19">4.1.99.12</ecNumber>
        </recommendedName>
    </domain>
    <domain>
        <recommendedName>
            <fullName evidence="19">GTP cyclohydrolase-2</fullName>
            <ecNumber evidence="19">3.5.4.25</ecNumber>
        </recommendedName>
        <alternativeName>
            <fullName evidence="19">GTP cyclohydrolase II</fullName>
        </alternativeName>
    </domain>
</protein>
<evidence type="ECO:0000256" key="11">
    <source>
        <dbReference type="ARBA" id="ARBA00022833"/>
    </source>
</evidence>
<dbReference type="InterPro" id="IPR000422">
    <property type="entry name" value="DHBP_synthase_RibB"/>
</dbReference>
<feature type="domain" description="GTP cyclohydrolase II" evidence="21">
    <location>
        <begin position="278"/>
        <end position="442"/>
    </location>
</feature>
<comment type="similarity">
    <text evidence="19">In the C-terminal section; belongs to the GTP cyclohydrolase II family.</text>
</comment>
<keyword evidence="8 19" id="KW-0479">Metal-binding</keyword>
<dbReference type="GO" id="GO:0003935">
    <property type="term" value="F:GTP cyclohydrolase II activity"/>
    <property type="evidence" value="ECO:0007669"/>
    <property type="project" value="UniProtKB-UniRule"/>
</dbReference>
<comment type="cofactor">
    <cofactor evidence="19">
        <name>Zn(2+)</name>
        <dbReference type="ChEBI" id="CHEBI:29105"/>
    </cofactor>
    <text evidence="19">Binds 1 zinc ion per subunit.</text>
</comment>
<proteinExistence type="inferred from homology"/>
<keyword evidence="9 19" id="KW-0547">Nucleotide-binding</keyword>
<gene>
    <name evidence="19" type="primary">ribBA</name>
    <name evidence="22" type="ORF">E6K72_01905</name>
</gene>
<feature type="binding site" evidence="19">
    <location>
        <begin position="321"/>
        <end position="325"/>
    </location>
    <ligand>
        <name>GTP</name>
        <dbReference type="ChEBI" id="CHEBI:37565"/>
    </ligand>
</feature>
<comment type="function">
    <text evidence="17 19">Catalyzes the conversion of GTP to 2,5-diamino-6-ribosylamino-4(3H)-pyrimidinone 5'-phosphate (DARP), formate and pyrophosphate.</text>
</comment>
<dbReference type="HAMAP" id="MF_01283">
    <property type="entry name" value="RibBA"/>
    <property type="match status" value="1"/>
</dbReference>
<evidence type="ECO:0000313" key="23">
    <source>
        <dbReference type="Proteomes" id="UP000317716"/>
    </source>
</evidence>
<dbReference type="PIRSF" id="PIRSF001259">
    <property type="entry name" value="RibA"/>
    <property type="match status" value="1"/>
</dbReference>
<comment type="catalytic activity">
    <reaction evidence="18 19">
        <text>GTP + 4 H2O = 2,5-diamino-6-hydroxy-4-(5-phosphoribosylamino)-pyrimidine + formate + 2 phosphate + 3 H(+)</text>
        <dbReference type="Rhea" id="RHEA:23704"/>
        <dbReference type="ChEBI" id="CHEBI:15377"/>
        <dbReference type="ChEBI" id="CHEBI:15378"/>
        <dbReference type="ChEBI" id="CHEBI:15740"/>
        <dbReference type="ChEBI" id="CHEBI:37565"/>
        <dbReference type="ChEBI" id="CHEBI:43474"/>
        <dbReference type="ChEBI" id="CHEBI:58614"/>
        <dbReference type="EC" id="3.5.4.25"/>
    </reaction>
</comment>
<evidence type="ECO:0000256" key="14">
    <source>
        <dbReference type="ARBA" id="ARBA00023211"/>
    </source>
</evidence>
<feature type="binding site" evidence="19">
    <location>
        <position position="233"/>
    </location>
    <ligand>
        <name>D-ribulose 5-phosphate</name>
        <dbReference type="ChEBI" id="CHEBI:58121"/>
    </ligand>
</feature>
<dbReference type="Pfam" id="PF00926">
    <property type="entry name" value="DHBP_synthase"/>
    <property type="match status" value="1"/>
</dbReference>